<dbReference type="GO" id="GO:0032580">
    <property type="term" value="C:Golgi cisterna membrane"/>
    <property type="evidence" value="ECO:0007669"/>
    <property type="project" value="UniProtKB-SubCell"/>
</dbReference>
<evidence type="ECO:0000313" key="15">
    <source>
        <dbReference type="EMBL" id="KAL3862113.1"/>
    </source>
</evidence>
<dbReference type="PANTHER" id="PTHR48438:SF1">
    <property type="entry name" value="ALPHA-(1,3)-FUCOSYLTRANSFERASE C-RELATED"/>
    <property type="match status" value="1"/>
</dbReference>
<dbReference type="Pfam" id="PF00852">
    <property type="entry name" value="Glyco_transf_10"/>
    <property type="match status" value="1"/>
</dbReference>
<dbReference type="EMBL" id="JBJQND010000011">
    <property type="protein sequence ID" value="KAL3862113.1"/>
    <property type="molecule type" value="Genomic_DNA"/>
</dbReference>
<dbReference type="Pfam" id="PF17039">
    <property type="entry name" value="Glyco_tran_10_N"/>
    <property type="match status" value="1"/>
</dbReference>
<evidence type="ECO:0000256" key="12">
    <source>
        <dbReference type="RuleBase" id="RU003832"/>
    </source>
</evidence>
<comment type="pathway">
    <text evidence="2">Protein modification; protein glycosylation.</text>
</comment>
<keyword evidence="16" id="KW-1185">Reference proteome</keyword>
<dbReference type="Gene3D" id="3.40.50.11660">
    <property type="entry name" value="Glycosyl transferase family 10, C-terminal domain"/>
    <property type="match status" value="1"/>
</dbReference>
<keyword evidence="7" id="KW-0735">Signal-anchor</keyword>
<proteinExistence type="inferred from homology"/>
<accession>A0ABD3VM50</accession>
<dbReference type="InterPro" id="IPR001503">
    <property type="entry name" value="Glyco_trans_10"/>
</dbReference>
<reference evidence="15 16" key="1">
    <citation type="submission" date="2024-11" db="EMBL/GenBank/DDBJ databases">
        <title>Chromosome-level genome assembly of the freshwater bivalve Anodonta woodiana.</title>
        <authorList>
            <person name="Chen X."/>
        </authorList>
    </citation>
    <scope>NUCLEOTIDE SEQUENCE [LARGE SCALE GENOMIC DNA]</scope>
    <source>
        <strain evidence="15">MN2024</strain>
        <tissue evidence="15">Gills</tissue>
    </source>
</reference>
<dbReference type="GO" id="GO:0000139">
    <property type="term" value="C:Golgi membrane"/>
    <property type="evidence" value="ECO:0007669"/>
    <property type="project" value="UniProtKB-SubCell"/>
</dbReference>
<keyword evidence="10 12" id="KW-0472">Membrane</keyword>
<evidence type="ECO:0000256" key="4">
    <source>
        <dbReference type="ARBA" id="ARBA00022676"/>
    </source>
</evidence>
<dbReference type="AlphaFoldDB" id="A0ABD3VM50"/>
<keyword evidence="4 12" id="KW-0328">Glycosyltransferase</keyword>
<comment type="similarity">
    <text evidence="3 12">Belongs to the glycosyltransferase 10 family.</text>
</comment>
<dbReference type="InterPro" id="IPR038577">
    <property type="entry name" value="GT10-like_C_sf"/>
</dbReference>
<evidence type="ECO:0000256" key="2">
    <source>
        <dbReference type="ARBA" id="ARBA00004922"/>
    </source>
</evidence>
<evidence type="ECO:0000256" key="6">
    <source>
        <dbReference type="ARBA" id="ARBA00022692"/>
    </source>
</evidence>
<evidence type="ECO:0000256" key="10">
    <source>
        <dbReference type="ARBA" id="ARBA00023136"/>
    </source>
</evidence>
<comment type="subcellular location">
    <subcellularLocation>
        <location evidence="1">Golgi apparatus membrane</location>
        <topology evidence="1">Single-pass type II membrane protein</topology>
    </subcellularLocation>
    <subcellularLocation>
        <location evidence="12">Golgi apparatus</location>
        <location evidence="12">Golgi stack membrane</location>
        <topology evidence="12">Single-pass type II membrane protein</topology>
    </subcellularLocation>
</comment>
<keyword evidence="5 12" id="KW-0808">Transferase</keyword>
<gene>
    <name evidence="15" type="ORF">ACJMK2_008105</name>
</gene>
<evidence type="ECO:0000259" key="13">
    <source>
        <dbReference type="Pfam" id="PF00852"/>
    </source>
</evidence>
<sequence length="400" mass="47600">MAFRNIMKSAVTRRLLILIVIVEIIFIIIGLMAIEVSHTESVGFHDSFVQTFPHREWRNTTRKRILAWTSFWFTDYWCDMSIKGEPGRCKDRCEVTRDRSLVAESDAVVFHFPDVLPWSRLPPRTPDQVWVLYNLEPPPRQIWYTGGSPWRNIYNWTMSYRKDSTIFVRPYHGYEPLDEEEKIKVKRENKNFAEGRYKTAIATVSDCYDDARRYKYTFELMKYIDIDIYGSCGNKECPQWKPECENIHKLYKFQLAFENAYCKDYITEKYWEAHMRKIIPVVNWKTDPKGLVFPNSYINIWDFPDMKSVAEYMKKVASNDTLYNSYFEWTKEFKMNCHCGCHWCVLCDALFNTDIPAQVITDPMQWAISMDTCKMWSSSHPTEVDSTIQRVKRCIFDMKS</sequence>
<keyword evidence="6 12" id="KW-0812">Transmembrane</keyword>
<keyword evidence="11" id="KW-0325">Glycoprotein</keyword>
<evidence type="ECO:0000256" key="3">
    <source>
        <dbReference type="ARBA" id="ARBA00008919"/>
    </source>
</evidence>
<dbReference type="GO" id="GO:0008417">
    <property type="term" value="F:fucosyltransferase activity"/>
    <property type="evidence" value="ECO:0007669"/>
    <property type="project" value="UniProtKB-ARBA"/>
</dbReference>
<organism evidence="15 16">
    <name type="scientific">Sinanodonta woodiana</name>
    <name type="common">Chinese pond mussel</name>
    <name type="synonym">Anodonta woodiana</name>
    <dbReference type="NCBI Taxonomy" id="1069815"/>
    <lineage>
        <taxon>Eukaryota</taxon>
        <taxon>Metazoa</taxon>
        <taxon>Spiralia</taxon>
        <taxon>Lophotrochozoa</taxon>
        <taxon>Mollusca</taxon>
        <taxon>Bivalvia</taxon>
        <taxon>Autobranchia</taxon>
        <taxon>Heteroconchia</taxon>
        <taxon>Palaeoheterodonta</taxon>
        <taxon>Unionida</taxon>
        <taxon>Unionoidea</taxon>
        <taxon>Unionidae</taxon>
        <taxon>Unioninae</taxon>
        <taxon>Sinanodonta</taxon>
    </lineage>
</organism>
<dbReference type="PANTHER" id="PTHR48438">
    <property type="entry name" value="ALPHA-(1,3)-FUCOSYLTRANSFERASE C-RELATED"/>
    <property type="match status" value="1"/>
</dbReference>
<feature type="domain" description="Fucosyltransferase C-terminal" evidence="13">
    <location>
        <begin position="195"/>
        <end position="362"/>
    </location>
</feature>
<comment type="caution">
    <text evidence="15">The sequence shown here is derived from an EMBL/GenBank/DDBJ whole genome shotgun (WGS) entry which is preliminary data.</text>
</comment>
<keyword evidence="9 12" id="KW-0333">Golgi apparatus</keyword>
<feature type="domain" description="Fucosyltransferase N-terminal" evidence="14">
    <location>
        <begin position="62"/>
        <end position="169"/>
    </location>
</feature>
<dbReference type="Proteomes" id="UP001634394">
    <property type="component" value="Unassembled WGS sequence"/>
</dbReference>
<dbReference type="EC" id="2.4.1.-" evidence="12"/>
<evidence type="ECO:0000256" key="9">
    <source>
        <dbReference type="ARBA" id="ARBA00023034"/>
    </source>
</evidence>
<evidence type="ECO:0000313" key="16">
    <source>
        <dbReference type="Proteomes" id="UP001634394"/>
    </source>
</evidence>
<dbReference type="FunFam" id="3.40.50.11660:FF:000002">
    <property type="entry name" value="Alpha-(1,3)-fucosyltransferase"/>
    <property type="match status" value="1"/>
</dbReference>
<evidence type="ECO:0000256" key="7">
    <source>
        <dbReference type="ARBA" id="ARBA00022968"/>
    </source>
</evidence>
<evidence type="ECO:0000256" key="1">
    <source>
        <dbReference type="ARBA" id="ARBA00004323"/>
    </source>
</evidence>
<evidence type="ECO:0000256" key="11">
    <source>
        <dbReference type="ARBA" id="ARBA00023180"/>
    </source>
</evidence>
<evidence type="ECO:0000256" key="8">
    <source>
        <dbReference type="ARBA" id="ARBA00022989"/>
    </source>
</evidence>
<keyword evidence="8 12" id="KW-1133">Transmembrane helix</keyword>
<evidence type="ECO:0000259" key="14">
    <source>
        <dbReference type="Pfam" id="PF17039"/>
    </source>
</evidence>
<feature type="transmembrane region" description="Helical" evidence="12">
    <location>
        <begin position="15"/>
        <end position="34"/>
    </location>
</feature>
<dbReference type="InterPro" id="IPR031481">
    <property type="entry name" value="Glyco_tran_10_N"/>
</dbReference>
<protein>
    <recommendedName>
        <fullName evidence="12">Fucosyltransferase</fullName>
        <ecNumber evidence="12">2.4.1.-</ecNumber>
    </recommendedName>
</protein>
<evidence type="ECO:0000256" key="5">
    <source>
        <dbReference type="ARBA" id="ARBA00022679"/>
    </source>
</evidence>
<dbReference type="InterPro" id="IPR055270">
    <property type="entry name" value="Glyco_tran_10_C"/>
</dbReference>
<name>A0ABD3VM50_SINWO</name>
<dbReference type="SUPFAM" id="SSF53756">
    <property type="entry name" value="UDP-Glycosyltransferase/glycogen phosphorylase"/>
    <property type="match status" value="1"/>
</dbReference>